<accession>A0AAD5VJZ8</accession>
<gene>
    <name evidence="2" type="ORF">NP233_g12481</name>
</gene>
<sequence length="220" mass="24274">MVYRQFPPEGFKGYTPEAEDTRSLPNYTPVGGQAIWTPDSDAASSKNDAFTSDQQAKTEEFTEEQCTMIVKLLQQQANVIASMPNLSPSNQMASNLNGHITASYTHNNTNTNTSMPANKQKTGQPTACFADPLTDKDKDNALKYEDAWSSTHKPRPMQIGTYAHEEEPEEAPVDRKGKTPMQSSELQQLLANATSITLFTPFTPAQEGQINSSQSAIHHY</sequence>
<name>A0AAD5VJZ8_9AGAR</name>
<organism evidence="2 3">
    <name type="scientific">Leucocoprinus birnbaumii</name>
    <dbReference type="NCBI Taxonomy" id="56174"/>
    <lineage>
        <taxon>Eukaryota</taxon>
        <taxon>Fungi</taxon>
        <taxon>Dikarya</taxon>
        <taxon>Basidiomycota</taxon>
        <taxon>Agaricomycotina</taxon>
        <taxon>Agaricomycetes</taxon>
        <taxon>Agaricomycetidae</taxon>
        <taxon>Agaricales</taxon>
        <taxon>Agaricineae</taxon>
        <taxon>Agaricaceae</taxon>
        <taxon>Leucocoprinus</taxon>
    </lineage>
</organism>
<proteinExistence type="predicted"/>
<protein>
    <submittedName>
        <fullName evidence="2">Uncharacterized protein</fullName>
    </submittedName>
</protein>
<evidence type="ECO:0000256" key="1">
    <source>
        <dbReference type="SAM" id="MobiDB-lite"/>
    </source>
</evidence>
<feature type="region of interest" description="Disordered" evidence="1">
    <location>
        <begin position="1"/>
        <end position="48"/>
    </location>
</feature>
<dbReference type="EMBL" id="JANIEX010001820">
    <property type="protein sequence ID" value="KAJ3554159.1"/>
    <property type="molecule type" value="Genomic_DNA"/>
</dbReference>
<comment type="caution">
    <text evidence="2">The sequence shown here is derived from an EMBL/GenBank/DDBJ whole genome shotgun (WGS) entry which is preliminary data.</text>
</comment>
<evidence type="ECO:0000313" key="3">
    <source>
        <dbReference type="Proteomes" id="UP001213000"/>
    </source>
</evidence>
<dbReference type="Proteomes" id="UP001213000">
    <property type="component" value="Unassembled WGS sequence"/>
</dbReference>
<dbReference type="AlphaFoldDB" id="A0AAD5VJZ8"/>
<evidence type="ECO:0000313" key="2">
    <source>
        <dbReference type="EMBL" id="KAJ3554159.1"/>
    </source>
</evidence>
<keyword evidence="3" id="KW-1185">Reference proteome</keyword>
<reference evidence="2" key="1">
    <citation type="submission" date="2022-07" db="EMBL/GenBank/DDBJ databases">
        <title>Genome Sequence of Leucocoprinus birnbaumii.</title>
        <authorList>
            <person name="Buettner E."/>
        </authorList>
    </citation>
    <scope>NUCLEOTIDE SEQUENCE</scope>
    <source>
        <strain evidence="2">VT141</strain>
    </source>
</reference>
<feature type="region of interest" description="Disordered" evidence="1">
    <location>
        <begin position="164"/>
        <end position="184"/>
    </location>
</feature>